<name>A0A0B7HI46_9FLAO</name>
<dbReference type="EMBL" id="CDOD01000045">
    <property type="protein sequence ID" value="CEN38319.1"/>
    <property type="molecule type" value="Genomic_DNA"/>
</dbReference>
<dbReference type="RefSeq" id="WP_262481968.1">
    <property type="nucleotide sequence ID" value="NZ_CDOD01000045.1"/>
</dbReference>
<gene>
    <name evidence="1" type="ORF">CCYN2B_50020</name>
</gene>
<proteinExistence type="predicted"/>
<protein>
    <submittedName>
        <fullName evidence="1">Uncharacterized protein</fullName>
    </submittedName>
</protein>
<evidence type="ECO:0000313" key="1">
    <source>
        <dbReference type="EMBL" id="CEN38319.1"/>
    </source>
</evidence>
<evidence type="ECO:0000313" key="2">
    <source>
        <dbReference type="Proteomes" id="UP000038055"/>
    </source>
</evidence>
<dbReference type="Proteomes" id="UP000038055">
    <property type="component" value="Unassembled WGS sequence"/>
</dbReference>
<accession>A0A0B7HI46</accession>
<reference evidence="2" key="1">
    <citation type="submission" date="2015-01" db="EMBL/GenBank/DDBJ databases">
        <authorList>
            <person name="MANFREDI Pablo"/>
        </authorList>
    </citation>
    <scope>NUCLEOTIDE SEQUENCE [LARGE SCALE GENOMIC DNA]</scope>
    <source>
        <strain evidence="2">Ccyn2B</strain>
    </source>
</reference>
<organism evidence="1 2">
    <name type="scientific">Capnocytophaga cynodegmi</name>
    <dbReference type="NCBI Taxonomy" id="28189"/>
    <lineage>
        <taxon>Bacteria</taxon>
        <taxon>Pseudomonadati</taxon>
        <taxon>Bacteroidota</taxon>
        <taxon>Flavobacteriia</taxon>
        <taxon>Flavobacteriales</taxon>
        <taxon>Flavobacteriaceae</taxon>
        <taxon>Capnocytophaga</taxon>
    </lineage>
</organism>
<dbReference type="AlphaFoldDB" id="A0A0B7HI46"/>
<sequence length="42" mass="5046">MSFIEEIVEREIQKSKEILQTTTEKAIRQSEIDKIEHIIFIK</sequence>
<keyword evidence="2" id="KW-1185">Reference proteome</keyword>